<dbReference type="PANTHER" id="PTHR43739">
    <property type="entry name" value="XYLOGLUCANASE (EUROFUNG)"/>
    <property type="match status" value="1"/>
</dbReference>
<organism evidence="2 3">
    <name type="scientific">Neolewinella lacunae</name>
    <dbReference type="NCBI Taxonomy" id="1517758"/>
    <lineage>
        <taxon>Bacteria</taxon>
        <taxon>Pseudomonadati</taxon>
        <taxon>Bacteroidota</taxon>
        <taxon>Saprospiria</taxon>
        <taxon>Saprospirales</taxon>
        <taxon>Lewinellaceae</taxon>
        <taxon>Neolewinella</taxon>
    </lineage>
</organism>
<dbReference type="InterPro" id="IPR015943">
    <property type="entry name" value="WD40/YVTN_repeat-like_dom_sf"/>
</dbReference>
<dbReference type="GO" id="GO:0010411">
    <property type="term" value="P:xyloglucan metabolic process"/>
    <property type="evidence" value="ECO:0007669"/>
    <property type="project" value="TreeGrafter"/>
</dbReference>
<dbReference type="Gene3D" id="2.130.10.10">
    <property type="entry name" value="YVTN repeat-like/Quinoprotein amine dehydrogenase"/>
    <property type="match status" value="2"/>
</dbReference>
<dbReference type="SUPFAM" id="SSF110296">
    <property type="entry name" value="Oligoxyloglucan reducing end-specific cellobiohydrolase"/>
    <property type="match status" value="1"/>
</dbReference>
<feature type="chain" id="PRO_5037670182" description="Photosynthesis system II assembly factor Ycf48/Hcf136-like domain-containing protein" evidence="1">
    <location>
        <begin position="22"/>
        <end position="297"/>
    </location>
</feature>
<dbReference type="InterPro" id="IPR052025">
    <property type="entry name" value="Xyloglucanase_GH74"/>
</dbReference>
<evidence type="ECO:0000256" key="1">
    <source>
        <dbReference type="SAM" id="SignalP"/>
    </source>
</evidence>
<dbReference type="AlphaFoldDB" id="A0A923T894"/>
<evidence type="ECO:0000313" key="2">
    <source>
        <dbReference type="EMBL" id="MBC6993718.1"/>
    </source>
</evidence>
<proteinExistence type="predicted"/>
<gene>
    <name evidence="2" type="ORF">H9S92_06075</name>
</gene>
<feature type="signal peptide" evidence="1">
    <location>
        <begin position="1"/>
        <end position="21"/>
    </location>
</feature>
<reference evidence="2" key="1">
    <citation type="submission" date="2020-08" db="EMBL/GenBank/DDBJ databases">
        <title>Lewinella bacteria from marine environments.</title>
        <authorList>
            <person name="Zhong Y."/>
        </authorList>
    </citation>
    <scope>NUCLEOTIDE SEQUENCE</scope>
    <source>
        <strain evidence="2">KCTC 42187</strain>
    </source>
</reference>
<comment type="caution">
    <text evidence="2">The sequence shown here is derived from an EMBL/GenBank/DDBJ whole genome shotgun (WGS) entry which is preliminary data.</text>
</comment>
<evidence type="ECO:0000313" key="3">
    <source>
        <dbReference type="Proteomes" id="UP000650081"/>
    </source>
</evidence>
<name>A0A923T894_9BACT</name>
<keyword evidence="3" id="KW-1185">Reference proteome</keyword>
<dbReference type="EMBL" id="JACSIT010000075">
    <property type="protein sequence ID" value="MBC6993718.1"/>
    <property type="molecule type" value="Genomic_DNA"/>
</dbReference>
<sequence>MIYGFFLYFFLHLFPASPALAPVADTPAPLYLSTDQGQHWRTFTEGLPAAVSITGILSQQNRVYLATNAHGFFTLAGNQSEWVSSNAGLPAKANFTTIAGEGQHLVLGTYNNGVYFSQDGGKHWRTSIFNIPGNSIVGNPVNSLTYHGGYIYAGTENGIYRSWDSGMSWQKIHDQFFVYHLLSVEDRLYAASRDGLLASDDGGDNWRIVYSDKFVYRLYSAEGNLYAAVAGHGVLRSDDGGKTWLPPVAVLCNVRSGSLPDALWKGYVPALPSELPARFLAESPLGWLAAGVMNVGC</sequence>
<dbReference type="Proteomes" id="UP000650081">
    <property type="component" value="Unassembled WGS sequence"/>
</dbReference>
<keyword evidence="1" id="KW-0732">Signal</keyword>
<evidence type="ECO:0008006" key="4">
    <source>
        <dbReference type="Google" id="ProtNLM"/>
    </source>
</evidence>
<dbReference type="RefSeq" id="WP_187465821.1">
    <property type="nucleotide sequence ID" value="NZ_JACSIT010000075.1"/>
</dbReference>
<dbReference type="PANTHER" id="PTHR43739:SF5">
    <property type="entry name" value="EXO-ALPHA-SIALIDASE"/>
    <property type="match status" value="1"/>
</dbReference>
<protein>
    <recommendedName>
        <fullName evidence="4">Photosynthesis system II assembly factor Ycf48/Hcf136-like domain-containing protein</fullName>
    </recommendedName>
</protein>
<accession>A0A923T894</accession>